<dbReference type="InterPro" id="IPR057659">
    <property type="entry name" value="CEP152_CC"/>
</dbReference>
<proteinExistence type="predicted"/>
<dbReference type="Proteomes" id="UP000694871">
    <property type="component" value="Unplaced"/>
</dbReference>
<feature type="region of interest" description="Disordered" evidence="2">
    <location>
        <begin position="1435"/>
        <end position="1481"/>
    </location>
</feature>
<evidence type="ECO:0000259" key="3">
    <source>
        <dbReference type="Pfam" id="PF25770"/>
    </source>
</evidence>
<feature type="coiled-coil region" evidence="1">
    <location>
        <begin position="879"/>
        <end position="913"/>
    </location>
</feature>
<reference evidence="5" key="1">
    <citation type="submission" date="2025-08" db="UniProtKB">
        <authorList>
            <consortium name="RefSeq"/>
        </authorList>
    </citation>
    <scope>IDENTIFICATION</scope>
</reference>
<feature type="coiled-coil region" evidence="1">
    <location>
        <begin position="1251"/>
        <end position="1296"/>
    </location>
</feature>
<feature type="compositionally biased region" description="Polar residues" evidence="2">
    <location>
        <begin position="1435"/>
        <end position="1452"/>
    </location>
</feature>
<keyword evidence="4" id="KW-1185">Reference proteome</keyword>
<feature type="coiled-coil region" evidence="1">
    <location>
        <begin position="1051"/>
        <end position="1086"/>
    </location>
</feature>
<evidence type="ECO:0000256" key="2">
    <source>
        <dbReference type="SAM" id="MobiDB-lite"/>
    </source>
</evidence>
<dbReference type="InterPro" id="IPR057664">
    <property type="entry name" value="CEP152_PLK4_bind"/>
</dbReference>
<evidence type="ECO:0000313" key="4">
    <source>
        <dbReference type="Proteomes" id="UP000694871"/>
    </source>
</evidence>
<dbReference type="Pfam" id="PF25770">
    <property type="entry name" value="CC_CEP63-bind_CEP152"/>
    <property type="match status" value="1"/>
</dbReference>
<dbReference type="PANTHER" id="PTHR10337">
    <property type="entry name" value="SHC TRANSFORMING PROTEIN"/>
    <property type="match status" value="1"/>
</dbReference>
<name>A0ABM1K0N0_GEKJA</name>
<evidence type="ECO:0000256" key="1">
    <source>
        <dbReference type="SAM" id="Coils"/>
    </source>
</evidence>
<feature type="region of interest" description="Disordered" evidence="2">
    <location>
        <begin position="1538"/>
        <end position="1597"/>
    </location>
</feature>
<accession>A0ABM1K0N0</accession>
<feature type="compositionally biased region" description="Basic and acidic residues" evidence="2">
    <location>
        <begin position="1181"/>
        <end position="1191"/>
    </location>
</feature>
<sequence>MSLDFDSAALQMQHDEEEYDQEDYMREQELQKLLTDLPHDMLEDSDHLSNFSDCSTPKEHEQVHGPWDQEARWNDHPIAANPQSGLNLYAEHFLYDHGNIQGEMHASEWPDHHSVDEERNMYEISGRASDDGSDDVYLGGDGYQAPNHYPQDNTYHLPENFKPSYTNGHQQDFSNQHKTANLVDTKKEHMKTTNSQSVEPYKVIYKPCQNNIQKPVAISPDTSRRIEAFEDLQHEFLGTGENASDNVQILQLQVLNKAKGRQLEEFNKQLEERAQQIRYLSHQLSIVKDEKDGMCLSLQESQKLYQSGKEREVQLEGQIKALEAQIQTLVANEEKLIKQTKVAETAMESTQQQLMELRRSEALQRTREQHEAIVTALKQKYEEQVVSLQEKLDARCSELQEQTELCCHLRAHMKQLERTLEESKLEKNAIINQLSRSLEESQNQCANLLQTGLVQETHQLRLQLQQAQSSQLISNEMNKALQEELKELKEELVLYESAAKHGVYISDPGGKLNVDMTDSYVDLGIKKVNKKTRLHSDAQNKEMDKELCKDEIILELKAEMERLLSSNKAKRYRVSQLQNNLKECQRTIEELKQLAKGRNIESPSGVLQSNISASENNLKEDLLRLQKENQVLQQAVEELEENEEKLKKINQDLCSQMRQIVQDFDRDKQETIDRYERTYRQHYEDMKKKYCEEFTEEHAAEKEKLIRAYDESIAQLKAEIDEVNKEMMTVKECYITVCREKDEQEAALRGMFEREQQLKEENFKKQLLEEKEKSLNGLRAELEETHKNSVLTAKAQWQEEKEADMKQCVENEVERAKACWEREHKETIDQAIREVEKEWQHRLDQALEEGKKTVVERKDCCCQTQLVTITDEMLSQLLAKEVEKQTPTLQEALKEKEKSLREHEANLEMRHRENIAHQVELALTKARARWLQELTELEEYKTHLKAAQEKWEKDYEVNTAKQVSLAVSAAEEKWKKELESSDQTRVRTKDLEEKILSLKRELELKKEEIPAIVKAEVAKARTLWNKEKQEEILAIQEQNEKDYHAFLHDHRNKINELLAKAKEDFAKQKEELLEQKEADLKVCLERKQQEWAVQEAKRFQNEVCQYEDRALIQVELLLDEMHKDFVRCAGDMPAWQAEWQTAPHIQSNLRFKDRLMLCLQKVYTNAVSSVLEKAKQKGNKTLEDSDCDFKGPEQSVLQSGEGERESKAWPATCDVGEQAELQRRLRKPPSLQEAEMDNDSKSLLPQEDFCCKRCLQQLERKERECQDLRRKLDKACRHLQLTVKEHRAKAEQWQENEKMVQTLTEENVSMKNRLEDMKPGSVQPRSLSEGCVSKPCTSCDGKALEEMRSQYIKAVGKIKSDMLRYIHESKERAADIIKAEVLRERQETARKMRKYYLICLQQLLIDDGKNEGAEKKIICAASKLATMAQILETPVRNSPQSTAARSALSCNSKPFPGAEDPKGNHVQQPKQGPAEVQAGGRSIAQKANHHVGQKRIPCSLREQLDAESPPPLPSNTLASGKTFKQLDNVLVGAVTSAAASHRDRNADKGLSHTVDAPAFQNRSPRISQTKFQNMNPASCSDGRSDSRGAQVMPQNQNERRVLKEVGCLQSTRYQKPVPRKANGFDVQETPVKDDGSSANCSLVTEPLHLESMSFYPAQKAHPSTQVEFCQQFRTANQFSQGQEGAAGFYQQASSQRDKVLGTTDQALNCSEGHRKVNLSHVPCQNPGKLSPRAQQSDAMSCLNAGRSYNLLHSRKQIHDVKDFQQDSGFDSPQINFD</sequence>
<feature type="region of interest" description="Disordered" evidence="2">
    <location>
        <begin position="1181"/>
        <end position="1239"/>
    </location>
</feature>
<feature type="compositionally biased region" description="Basic and acidic residues" evidence="2">
    <location>
        <begin position="1540"/>
        <end position="1550"/>
    </location>
</feature>
<dbReference type="GeneID" id="107110931"/>
<evidence type="ECO:0000313" key="5">
    <source>
        <dbReference type="RefSeq" id="XP_015267267.1"/>
    </source>
</evidence>
<keyword evidence="1" id="KW-0175">Coiled coil</keyword>
<feature type="compositionally biased region" description="Polar residues" evidence="2">
    <location>
        <begin position="1560"/>
        <end position="1578"/>
    </location>
</feature>
<protein>
    <submittedName>
        <fullName evidence="5">Centrosomal protein of 152 kDa</fullName>
    </submittedName>
</protein>
<dbReference type="RefSeq" id="XP_015267267.1">
    <property type="nucleotide sequence ID" value="XM_015411781.1"/>
</dbReference>
<dbReference type="Pfam" id="PF25769">
    <property type="entry name" value="PLK4_bind_CEP152"/>
    <property type="match status" value="1"/>
</dbReference>
<organism evidence="4 5">
    <name type="scientific">Gekko japonicus</name>
    <name type="common">Schlegel's Japanese gecko</name>
    <dbReference type="NCBI Taxonomy" id="146911"/>
    <lineage>
        <taxon>Eukaryota</taxon>
        <taxon>Metazoa</taxon>
        <taxon>Chordata</taxon>
        <taxon>Craniata</taxon>
        <taxon>Vertebrata</taxon>
        <taxon>Euteleostomi</taxon>
        <taxon>Lepidosauria</taxon>
        <taxon>Squamata</taxon>
        <taxon>Bifurcata</taxon>
        <taxon>Gekkota</taxon>
        <taxon>Gekkonidae</taxon>
        <taxon>Gekkoninae</taxon>
        <taxon>Gekko</taxon>
    </lineage>
</organism>
<feature type="coiled-coil region" evidence="1">
    <location>
        <begin position="567"/>
        <end position="656"/>
    </location>
</feature>
<gene>
    <name evidence="5" type="primary">CEP152</name>
</gene>
<feature type="coiled-coil region" evidence="1">
    <location>
        <begin position="699"/>
        <end position="788"/>
    </location>
</feature>
<feature type="coiled-coil region" evidence="1">
    <location>
        <begin position="981"/>
        <end position="1008"/>
    </location>
</feature>
<feature type="domain" description="CEP152 CEP63 binding coiled coil" evidence="3">
    <location>
        <begin position="1344"/>
        <end position="1394"/>
    </location>
</feature>
<dbReference type="InterPro" id="IPR051235">
    <property type="entry name" value="CEP152/SHC-Transforming"/>
</dbReference>
<dbReference type="PANTHER" id="PTHR10337:SF6">
    <property type="entry name" value="CENTROSOMAL PROTEIN OF 152 KDA"/>
    <property type="match status" value="1"/>
</dbReference>
<feature type="coiled-coil region" evidence="1">
    <location>
        <begin position="305"/>
        <end position="498"/>
    </location>
</feature>